<dbReference type="SMART" id="SM01217">
    <property type="entry name" value="Fn3_like"/>
    <property type="match status" value="1"/>
</dbReference>
<dbReference type="InterPro" id="IPR017853">
    <property type="entry name" value="GH"/>
</dbReference>
<evidence type="ECO:0000256" key="7">
    <source>
        <dbReference type="SAM" id="SignalP"/>
    </source>
</evidence>
<dbReference type="Gene3D" id="3.20.20.300">
    <property type="entry name" value="Glycoside hydrolase, family 3, N-terminal domain"/>
    <property type="match status" value="1"/>
</dbReference>
<comment type="catalytic activity">
    <reaction evidence="1">
        <text>Hydrolysis of terminal, non-reducing beta-D-glucosyl residues with release of beta-D-glucose.</text>
        <dbReference type="EC" id="3.2.1.21"/>
    </reaction>
</comment>
<dbReference type="Gene3D" id="2.60.40.10">
    <property type="entry name" value="Immunoglobulins"/>
    <property type="match status" value="1"/>
</dbReference>
<proteinExistence type="inferred from homology"/>
<evidence type="ECO:0000256" key="3">
    <source>
        <dbReference type="ARBA" id="ARBA00012744"/>
    </source>
</evidence>
<feature type="chain" id="PRO_5035454208" description="beta-glucosidase" evidence="7">
    <location>
        <begin position="23"/>
        <end position="793"/>
    </location>
</feature>
<evidence type="ECO:0000256" key="2">
    <source>
        <dbReference type="ARBA" id="ARBA00005336"/>
    </source>
</evidence>
<comment type="caution">
    <text evidence="9">The sequence shown here is derived from an EMBL/GenBank/DDBJ whole genome shotgun (WGS) entry which is preliminary data.</text>
</comment>
<dbReference type="EMBL" id="SPLM01000108">
    <property type="protein sequence ID" value="TMW60781.1"/>
    <property type="molecule type" value="Genomic_DNA"/>
</dbReference>
<dbReference type="OrthoDB" id="416222at2759"/>
<dbReference type="InterPro" id="IPR026891">
    <property type="entry name" value="Fn3-like"/>
</dbReference>
<feature type="domain" description="Fibronectin type III-like" evidence="8">
    <location>
        <begin position="683"/>
        <end position="757"/>
    </location>
</feature>
<dbReference type="Pfam" id="PF00933">
    <property type="entry name" value="Glyco_hydro_3"/>
    <property type="match status" value="1"/>
</dbReference>
<dbReference type="SUPFAM" id="SSF52279">
    <property type="entry name" value="Beta-D-glucan exohydrolase, C-terminal domain"/>
    <property type="match status" value="1"/>
</dbReference>
<dbReference type="InterPro" id="IPR036962">
    <property type="entry name" value="Glyco_hydro_3_N_sf"/>
</dbReference>
<name>A0A8K1FFP8_PYTOL</name>
<evidence type="ECO:0000256" key="1">
    <source>
        <dbReference type="ARBA" id="ARBA00000448"/>
    </source>
</evidence>
<protein>
    <recommendedName>
        <fullName evidence="3">beta-glucosidase</fullName>
        <ecNumber evidence="3">3.2.1.21</ecNumber>
    </recommendedName>
</protein>
<dbReference type="FunFam" id="3.20.20.300:FF:000007">
    <property type="entry name" value="Lysosomal beta glucosidase"/>
    <property type="match status" value="1"/>
</dbReference>
<dbReference type="PANTHER" id="PTHR30620:SF16">
    <property type="entry name" value="LYSOSOMAL BETA GLUCOSIDASE"/>
    <property type="match status" value="1"/>
</dbReference>
<dbReference type="PANTHER" id="PTHR30620">
    <property type="entry name" value="PERIPLASMIC BETA-GLUCOSIDASE-RELATED"/>
    <property type="match status" value="1"/>
</dbReference>
<evidence type="ECO:0000259" key="8">
    <source>
        <dbReference type="SMART" id="SM01217"/>
    </source>
</evidence>
<keyword evidence="4 7" id="KW-0732">Signal</keyword>
<dbReference type="GO" id="GO:0008422">
    <property type="term" value="F:beta-glucosidase activity"/>
    <property type="evidence" value="ECO:0007669"/>
    <property type="project" value="UniProtKB-EC"/>
</dbReference>
<dbReference type="InterPro" id="IPR002772">
    <property type="entry name" value="Glyco_hydro_3_C"/>
</dbReference>
<evidence type="ECO:0000256" key="6">
    <source>
        <dbReference type="ARBA" id="ARBA00023295"/>
    </source>
</evidence>
<feature type="signal peptide" evidence="7">
    <location>
        <begin position="1"/>
        <end position="22"/>
    </location>
</feature>
<evidence type="ECO:0000256" key="5">
    <source>
        <dbReference type="ARBA" id="ARBA00022801"/>
    </source>
</evidence>
<dbReference type="SUPFAM" id="SSF51445">
    <property type="entry name" value="(Trans)glycosidases"/>
    <property type="match status" value="1"/>
</dbReference>
<comment type="similarity">
    <text evidence="2">Belongs to the glycosyl hydrolase 3 family.</text>
</comment>
<keyword evidence="10" id="KW-1185">Reference proteome</keyword>
<dbReference type="FunFam" id="2.60.40.10:FF:000731">
    <property type="entry name" value="Lysosomal beta glucosidase"/>
    <property type="match status" value="1"/>
</dbReference>
<sequence length="793" mass="86978">MLVRLNHLLLVSCATLWSIASSIDLPIPFPTTSGSPDASLDVRTDEILAKLTLDDIVGLMTQINIGSVFDNYALNETKVRQFAKARVGSFLDSPFSGNPINGSYGLNATEWRTVITRIQEINMEENGGHPIIYGIDSVHGAIYVHNATLFGQQINAGASFNPTLVREMGRITGEDTLAGGMSWIFGPILEVSQNPLWARTYETFGEDPYLVSVMGDAIIRGMQSTPGVPACMKHFVAYSKTVTGHDRAPVTLTDFDLLNYFVPPFIAAVKAGALTTMENYISINGVPVVASNKILTQLLRNDMGYEGLVVTDWGEIYNLYRHHRLVRTQRDAVATSLAQTTLDMSMVPNETTFIDHAKELLEFFPEYLDRMKQSARRIIKTKLTLGLYENPVPGEELIGKVGRAEDRLVALNLARESIVLLQNNDNILPLSKSASVFLTGHSADNIGHLCGGWTLRWQGYSGNDMFPNGISFRQGIEALADKNKIKYFNGLSADGSYSKDDLEKAKSFARDADYVVAVIGEATYAEKPGDINDLALPAGQIEYVKELISVNKKVILILAGGRPRLLNGLSDAVPAVINALLPGEVGGKALAEIVYGVVNPSGRLPITYPRDAANILIPYNHPVSVLCADSKPYKMEWEFGAGLSYTTFKYGRIQLSKTSVRGETDFFNVSVNITNTGKVAGKETVMLFVIQPYRIISTAEQKQLKKFQKIELAPGKSTVINFTLTFEDWSVFRPQIGQGFARIAEPGPFVVALKPETDCDVYNERHNISSNPLCAEFTVLSPVGDDVCYSGVV</sequence>
<dbReference type="AlphaFoldDB" id="A0A8K1FFP8"/>
<evidence type="ECO:0000256" key="4">
    <source>
        <dbReference type="ARBA" id="ARBA00022729"/>
    </source>
</evidence>
<accession>A0A8K1FFP8</accession>
<dbReference type="GO" id="GO:0009251">
    <property type="term" value="P:glucan catabolic process"/>
    <property type="evidence" value="ECO:0007669"/>
    <property type="project" value="TreeGrafter"/>
</dbReference>
<dbReference type="PRINTS" id="PR00133">
    <property type="entry name" value="GLHYDRLASE3"/>
</dbReference>
<dbReference type="InterPro" id="IPR036881">
    <property type="entry name" value="Glyco_hydro_3_C_sf"/>
</dbReference>
<dbReference type="FunFam" id="3.40.50.1700:FF:000006">
    <property type="entry name" value="Lysosomal beta glucosidase"/>
    <property type="match status" value="1"/>
</dbReference>
<reference evidence="9" key="1">
    <citation type="submission" date="2019-03" db="EMBL/GenBank/DDBJ databases">
        <title>Long read genome sequence of the mycoparasitic Pythium oligandrum ATCC 38472 isolated from sugarbeet rhizosphere.</title>
        <authorList>
            <person name="Gaulin E."/>
        </authorList>
    </citation>
    <scope>NUCLEOTIDE SEQUENCE</scope>
    <source>
        <strain evidence="9">ATCC 38472_TT</strain>
    </source>
</reference>
<dbReference type="Proteomes" id="UP000794436">
    <property type="component" value="Unassembled WGS sequence"/>
</dbReference>
<organism evidence="9 10">
    <name type="scientific">Pythium oligandrum</name>
    <name type="common">Mycoparasitic fungus</name>
    <dbReference type="NCBI Taxonomy" id="41045"/>
    <lineage>
        <taxon>Eukaryota</taxon>
        <taxon>Sar</taxon>
        <taxon>Stramenopiles</taxon>
        <taxon>Oomycota</taxon>
        <taxon>Peronosporomycetes</taxon>
        <taxon>Pythiales</taxon>
        <taxon>Pythiaceae</taxon>
        <taxon>Pythium</taxon>
    </lineage>
</organism>
<gene>
    <name evidence="9" type="ORF">Poli38472_000823</name>
</gene>
<dbReference type="EC" id="3.2.1.21" evidence="3"/>
<keyword evidence="6" id="KW-0326">Glycosidase</keyword>
<dbReference type="Pfam" id="PF01915">
    <property type="entry name" value="Glyco_hydro_3_C"/>
    <property type="match status" value="1"/>
</dbReference>
<dbReference type="Gene3D" id="3.40.50.1700">
    <property type="entry name" value="Glycoside hydrolase family 3 C-terminal domain"/>
    <property type="match status" value="1"/>
</dbReference>
<keyword evidence="5" id="KW-0378">Hydrolase</keyword>
<dbReference type="Pfam" id="PF14310">
    <property type="entry name" value="Fn3-like"/>
    <property type="match status" value="1"/>
</dbReference>
<dbReference type="InterPro" id="IPR051915">
    <property type="entry name" value="Cellulose_Degrad_GH3"/>
</dbReference>
<evidence type="ECO:0000313" key="9">
    <source>
        <dbReference type="EMBL" id="TMW60781.1"/>
    </source>
</evidence>
<dbReference type="InterPro" id="IPR001764">
    <property type="entry name" value="Glyco_hydro_3_N"/>
</dbReference>
<dbReference type="InterPro" id="IPR013783">
    <property type="entry name" value="Ig-like_fold"/>
</dbReference>
<evidence type="ECO:0000313" key="10">
    <source>
        <dbReference type="Proteomes" id="UP000794436"/>
    </source>
</evidence>